<gene>
    <name evidence="1" type="ORF">NS965_22435</name>
</gene>
<accession>A0AAW5MD74</accession>
<dbReference type="AlphaFoldDB" id="A0AAW5MD74"/>
<dbReference type="EMBL" id="JANLFC010000108">
    <property type="protein sequence ID" value="MCR4451149.1"/>
    <property type="molecule type" value="Genomic_DNA"/>
</dbReference>
<sequence length="77" mass="8912">MLDMYPKNVTSTRDNIIDSEKLDIFIVLKFNSAMNIYEAEIKKQNTRFILSKKVVEKGPSNAKSNMGELMKKRLLVM</sequence>
<dbReference type="Proteomes" id="UP001204061">
    <property type="component" value="Unassembled WGS sequence"/>
</dbReference>
<reference evidence="1" key="1">
    <citation type="submission" date="2022-08" db="EMBL/GenBank/DDBJ databases">
        <title>A global survey of hypervirulent Aeromonas hydrophila identified this emerging pathogen in farmed fish in the lower Mekong River basin.</title>
        <authorList>
            <person name="Xu T."/>
            <person name="Rasmussen-Ivey C.R."/>
            <person name="Moen F.S."/>
            <person name="Fernandez Bravo A."/>
            <person name="Lamy B."/>
            <person name="Beaz-Hidalgo R."/>
            <person name="Khan C.D."/>
            <person name="Castro Escarpulli G."/>
            <person name="Yasin I.S.M."/>
            <person name="Figueras M.J."/>
            <person name="Azzam Sayuti M."/>
            <person name="Karim M.M."/>
            <person name="Alam K.M."/>
            <person name="Le T.T.T."/>
            <person name="Thao N.H.P."/>
            <person name="Addo S."/>
            <person name="Duodu S."/>
            <person name="Ali S."/>
            <person name="Mey S."/>
            <person name="Somony T."/>
            <person name="Liles M.R."/>
        </authorList>
    </citation>
    <scope>NUCLEOTIDE SEQUENCE</scope>
    <source>
        <strain evidence="1">0.14</strain>
    </source>
</reference>
<evidence type="ECO:0000313" key="1">
    <source>
        <dbReference type="EMBL" id="MCR4451149.1"/>
    </source>
</evidence>
<proteinExistence type="predicted"/>
<protein>
    <submittedName>
        <fullName evidence="1">Uncharacterized protein</fullName>
    </submittedName>
</protein>
<comment type="caution">
    <text evidence="1">The sequence shown here is derived from an EMBL/GenBank/DDBJ whole genome shotgun (WGS) entry which is preliminary data.</text>
</comment>
<organism evidence="1 2">
    <name type="scientific">Aeromonas veronii</name>
    <dbReference type="NCBI Taxonomy" id="654"/>
    <lineage>
        <taxon>Bacteria</taxon>
        <taxon>Pseudomonadati</taxon>
        <taxon>Pseudomonadota</taxon>
        <taxon>Gammaproteobacteria</taxon>
        <taxon>Aeromonadales</taxon>
        <taxon>Aeromonadaceae</taxon>
        <taxon>Aeromonas</taxon>
    </lineage>
</organism>
<dbReference type="RefSeq" id="WP_103260437.1">
    <property type="nucleotide sequence ID" value="NZ_JANLFC010000108.1"/>
</dbReference>
<evidence type="ECO:0000313" key="2">
    <source>
        <dbReference type="Proteomes" id="UP001204061"/>
    </source>
</evidence>
<name>A0AAW5MD74_AERVE</name>